<dbReference type="Gene3D" id="1.10.580.10">
    <property type="entry name" value="Citrate Synthase, domain 1"/>
    <property type="match status" value="1"/>
</dbReference>
<sequence>MSFMPDKQTTSIATHTNEDIYIRDRSLCRELIGKLSFTEMIYFQILGRMPTPAQTAVVDACLVTLMEHGLTPSALATRLIYSSAPEAMQAGVAAGLMGVGSVFVGTMEGCATLLAEILAAPEGVPAAARRVAEEHRAARRPLPGFGHHLHRPDDPRSIRLFQVARDQGVADRHVEAVLALSAAVDEVYGKHITINATGAIAACLGDCGVPAEILRGFALITRCAGLVGHVHEEQHKPAMRAIWEAADEAVAYDGTIPTGEG</sequence>
<protein>
    <submittedName>
        <fullName evidence="3">Citryl-CoA lyase</fullName>
    </submittedName>
</protein>
<dbReference type="NCBIfam" id="NF004868">
    <property type="entry name" value="PRK06224.1-5"/>
    <property type="match status" value="1"/>
</dbReference>
<dbReference type="InterPro" id="IPR002020">
    <property type="entry name" value="Citrate_synthase"/>
</dbReference>
<reference evidence="3" key="1">
    <citation type="journal article" date="2014" name="Int. J. Syst. Evol. Microbiol.">
        <title>Complete genome sequence of Corynebacterium casei LMG S-19264T (=DSM 44701T), isolated from a smear-ripened cheese.</title>
        <authorList>
            <consortium name="US DOE Joint Genome Institute (JGI-PGF)"/>
            <person name="Walter F."/>
            <person name="Albersmeier A."/>
            <person name="Kalinowski J."/>
            <person name="Ruckert C."/>
        </authorList>
    </citation>
    <scope>NUCLEOTIDE SEQUENCE</scope>
    <source>
        <strain evidence="3">KCTC 42651</strain>
    </source>
</reference>
<keyword evidence="3" id="KW-0456">Lyase</keyword>
<name>A0A918XPT9_9PROT</name>
<gene>
    <name evidence="3" type="ORF">GCM10017083_13870</name>
</gene>
<dbReference type="GO" id="GO:0016829">
    <property type="term" value="F:lyase activity"/>
    <property type="evidence" value="ECO:0007669"/>
    <property type="project" value="UniProtKB-KW"/>
</dbReference>
<keyword evidence="2" id="KW-0808">Transferase</keyword>
<dbReference type="GO" id="GO:0006099">
    <property type="term" value="P:tricarboxylic acid cycle"/>
    <property type="evidence" value="ECO:0007669"/>
    <property type="project" value="TreeGrafter"/>
</dbReference>
<dbReference type="PANTHER" id="PTHR11739:SF4">
    <property type="entry name" value="CITRATE SYNTHASE, PEROXISOMAL"/>
    <property type="match status" value="1"/>
</dbReference>
<organism evidence="3 4">
    <name type="scientific">Thalassobaculum fulvum</name>
    <dbReference type="NCBI Taxonomy" id="1633335"/>
    <lineage>
        <taxon>Bacteria</taxon>
        <taxon>Pseudomonadati</taxon>
        <taxon>Pseudomonadota</taxon>
        <taxon>Alphaproteobacteria</taxon>
        <taxon>Rhodospirillales</taxon>
        <taxon>Thalassobaculaceae</taxon>
        <taxon>Thalassobaculum</taxon>
    </lineage>
</organism>
<evidence type="ECO:0000313" key="4">
    <source>
        <dbReference type="Proteomes" id="UP000630353"/>
    </source>
</evidence>
<dbReference type="GO" id="GO:0046912">
    <property type="term" value="F:acyltransferase activity, acyl groups converted into alkyl on transfer"/>
    <property type="evidence" value="ECO:0007669"/>
    <property type="project" value="InterPro"/>
</dbReference>
<dbReference type="EMBL" id="BMZS01000003">
    <property type="protein sequence ID" value="GHD45653.1"/>
    <property type="molecule type" value="Genomic_DNA"/>
</dbReference>
<dbReference type="CDD" id="cd06100">
    <property type="entry name" value="CCL_ACL-C"/>
    <property type="match status" value="1"/>
</dbReference>
<dbReference type="InterPro" id="IPR016142">
    <property type="entry name" value="Citrate_synth-like_lrg_a-sub"/>
</dbReference>
<dbReference type="GO" id="GO:0005975">
    <property type="term" value="P:carbohydrate metabolic process"/>
    <property type="evidence" value="ECO:0007669"/>
    <property type="project" value="TreeGrafter"/>
</dbReference>
<evidence type="ECO:0000256" key="2">
    <source>
        <dbReference type="ARBA" id="ARBA00022679"/>
    </source>
</evidence>
<proteinExistence type="inferred from homology"/>
<comment type="similarity">
    <text evidence="1">Belongs to the citrate synthase family.</text>
</comment>
<dbReference type="Proteomes" id="UP000630353">
    <property type="component" value="Unassembled WGS sequence"/>
</dbReference>
<keyword evidence="4" id="KW-1185">Reference proteome</keyword>
<dbReference type="SUPFAM" id="SSF48256">
    <property type="entry name" value="Citrate synthase"/>
    <property type="match status" value="1"/>
</dbReference>
<accession>A0A918XPT9</accession>
<dbReference type="PANTHER" id="PTHR11739">
    <property type="entry name" value="CITRATE SYNTHASE"/>
    <property type="match status" value="1"/>
</dbReference>
<evidence type="ECO:0000256" key="1">
    <source>
        <dbReference type="ARBA" id="ARBA00010566"/>
    </source>
</evidence>
<dbReference type="Pfam" id="PF00285">
    <property type="entry name" value="Citrate_synt"/>
    <property type="match status" value="1"/>
</dbReference>
<comment type="caution">
    <text evidence="3">The sequence shown here is derived from an EMBL/GenBank/DDBJ whole genome shotgun (WGS) entry which is preliminary data.</text>
</comment>
<dbReference type="InterPro" id="IPR036969">
    <property type="entry name" value="Citrate_synthase_sf"/>
</dbReference>
<dbReference type="RefSeq" id="WP_189988225.1">
    <property type="nucleotide sequence ID" value="NZ_BMZS01000003.1"/>
</dbReference>
<dbReference type="GO" id="GO:0005829">
    <property type="term" value="C:cytosol"/>
    <property type="evidence" value="ECO:0007669"/>
    <property type="project" value="TreeGrafter"/>
</dbReference>
<dbReference type="AlphaFoldDB" id="A0A918XPT9"/>
<reference evidence="3" key="2">
    <citation type="submission" date="2020-09" db="EMBL/GenBank/DDBJ databases">
        <authorList>
            <person name="Sun Q."/>
            <person name="Kim S."/>
        </authorList>
    </citation>
    <scope>NUCLEOTIDE SEQUENCE</scope>
    <source>
        <strain evidence="3">KCTC 42651</strain>
    </source>
</reference>
<evidence type="ECO:0000313" key="3">
    <source>
        <dbReference type="EMBL" id="GHD45653.1"/>
    </source>
</evidence>